<organism evidence="1 2">
    <name type="scientific">Armillaria solidipes</name>
    <dbReference type="NCBI Taxonomy" id="1076256"/>
    <lineage>
        <taxon>Eukaryota</taxon>
        <taxon>Fungi</taxon>
        <taxon>Dikarya</taxon>
        <taxon>Basidiomycota</taxon>
        <taxon>Agaricomycotina</taxon>
        <taxon>Agaricomycetes</taxon>
        <taxon>Agaricomycetidae</taxon>
        <taxon>Agaricales</taxon>
        <taxon>Marasmiineae</taxon>
        <taxon>Physalacriaceae</taxon>
        <taxon>Armillaria</taxon>
    </lineage>
</organism>
<evidence type="ECO:0000313" key="1">
    <source>
        <dbReference type="EMBL" id="PBK74740.1"/>
    </source>
</evidence>
<gene>
    <name evidence="1" type="ORF">ARMSODRAFT_950777</name>
</gene>
<sequence>MMSLQPSYISLPNTNIFPNPTVKSQKEDISPFSLPPETLVDFALLLLNETAGIILTEWRTLLYRRMNVPLVPCHFSYIVPDDRLQQASEILTSMGLPLSLPDPLYVSTGGDLYSKALLHRITQSANLGPARFILLYPSSFCSFSPSELESVNQPLFGSDKLSVPLNVPTVSATYASLVRTAAVYKRSDPARKTLLSELAQLALYNLYDGDYGKGFEDEDEDEDDEREIQQAVAVVRGWTWNAGEEWIGDALAEVVATSAYGNLPWMGC</sequence>
<evidence type="ECO:0000313" key="2">
    <source>
        <dbReference type="Proteomes" id="UP000218334"/>
    </source>
</evidence>
<accession>A0A2H3BYR2</accession>
<dbReference type="EMBL" id="KZ293418">
    <property type="protein sequence ID" value="PBK74740.1"/>
    <property type="molecule type" value="Genomic_DNA"/>
</dbReference>
<keyword evidence="2" id="KW-1185">Reference proteome</keyword>
<proteinExistence type="predicted"/>
<dbReference type="AlphaFoldDB" id="A0A2H3BYR2"/>
<dbReference type="Proteomes" id="UP000218334">
    <property type="component" value="Unassembled WGS sequence"/>
</dbReference>
<protein>
    <submittedName>
        <fullName evidence="1">Uncharacterized protein</fullName>
    </submittedName>
</protein>
<reference evidence="2" key="1">
    <citation type="journal article" date="2017" name="Nat. Ecol. Evol.">
        <title>Genome expansion and lineage-specific genetic innovations in the forest pathogenic fungi Armillaria.</title>
        <authorList>
            <person name="Sipos G."/>
            <person name="Prasanna A.N."/>
            <person name="Walter M.C."/>
            <person name="O'Connor E."/>
            <person name="Balint B."/>
            <person name="Krizsan K."/>
            <person name="Kiss B."/>
            <person name="Hess J."/>
            <person name="Varga T."/>
            <person name="Slot J."/>
            <person name="Riley R."/>
            <person name="Boka B."/>
            <person name="Rigling D."/>
            <person name="Barry K."/>
            <person name="Lee J."/>
            <person name="Mihaltcheva S."/>
            <person name="LaButti K."/>
            <person name="Lipzen A."/>
            <person name="Waldron R."/>
            <person name="Moloney N.M."/>
            <person name="Sperisen C."/>
            <person name="Kredics L."/>
            <person name="Vagvoelgyi C."/>
            <person name="Patrignani A."/>
            <person name="Fitzpatrick D."/>
            <person name="Nagy I."/>
            <person name="Doyle S."/>
            <person name="Anderson J.B."/>
            <person name="Grigoriev I.V."/>
            <person name="Gueldener U."/>
            <person name="Muensterkoetter M."/>
            <person name="Nagy L.G."/>
        </authorList>
    </citation>
    <scope>NUCLEOTIDE SEQUENCE [LARGE SCALE GENOMIC DNA]</scope>
    <source>
        <strain evidence="2">28-4</strain>
    </source>
</reference>
<name>A0A2H3BYR2_9AGAR</name>